<feature type="region of interest" description="Disordered" evidence="1">
    <location>
        <begin position="241"/>
        <end position="264"/>
    </location>
</feature>
<dbReference type="STRING" id="1531966.A0A0A1TP20"/>
<accession>A0A0A1TP20</accession>
<dbReference type="InterPro" id="IPR011021">
    <property type="entry name" value="Arrestin-like_N"/>
</dbReference>
<dbReference type="GO" id="GO:0031625">
    <property type="term" value="F:ubiquitin protein ligase binding"/>
    <property type="evidence" value="ECO:0007669"/>
    <property type="project" value="TreeGrafter"/>
</dbReference>
<keyword evidence="4" id="KW-1185">Reference proteome</keyword>
<dbReference type="InterPro" id="IPR014756">
    <property type="entry name" value="Ig_E-set"/>
</dbReference>
<dbReference type="GO" id="GO:0070086">
    <property type="term" value="P:ubiquitin-dependent endocytosis"/>
    <property type="evidence" value="ECO:0007669"/>
    <property type="project" value="TreeGrafter"/>
</dbReference>
<dbReference type="InterPro" id="IPR050357">
    <property type="entry name" value="Arrestin_domain-protein"/>
</dbReference>
<dbReference type="PANTHER" id="PTHR11188:SF166">
    <property type="entry name" value="ARRESTIN (OR S-ANTIGEN), N-TERMINAL DOMAIN PROTEIN (AFU_ORTHOLOGUE AFUA_7G02050)"/>
    <property type="match status" value="1"/>
</dbReference>
<proteinExistence type="predicted"/>
<feature type="compositionally biased region" description="Pro residues" evidence="1">
    <location>
        <begin position="509"/>
        <end position="526"/>
    </location>
</feature>
<dbReference type="AlphaFoldDB" id="A0A0A1TP20"/>
<dbReference type="EMBL" id="CDHN01000005">
    <property type="protein sequence ID" value="CEJ93118.1"/>
    <property type="molecule type" value="Genomic_DNA"/>
</dbReference>
<dbReference type="GO" id="GO:0030674">
    <property type="term" value="F:protein-macromolecule adaptor activity"/>
    <property type="evidence" value="ECO:0007669"/>
    <property type="project" value="TreeGrafter"/>
</dbReference>
<dbReference type="GO" id="GO:0005886">
    <property type="term" value="C:plasma membrane"/>
    <property type="evidence" value="ECO:0007669"/>
    <property type="project" value="TreeGrafter"/>
</dbReference>
<feature type="compositionally biased region" description="Polar residues" evidence="1">
    <location>
        <begin position="442"/>
        <end position="452"/>
    </location>
</feature>
<name>A0A0A1TP20_9HYPO</name>
<dbReference type="GO" id="GO:0005829">
    <property type="term" value="C:cytosol"/>
    <property type="evidence" value="ECO:0007669"/>
    <property type="project" value="TreeGrafter"/>
</dbReference>
<dbReference type="OrthoDB" id="3365616at2759"/>
<evidence type="ECO:0000313" key="4">
    <source>
        <dbReference type="Proteomes" id="UP000039046"/>
    </source>
</evidence>
<dbReference type="Gene3D" id="2.60.40.640">
    <property type="match status" value="1"/>
</dbReference>
<dbReference type="HOGENOM" id="CLU_016622_2_0_1"/>
<reference evidence="3 4" key="1">
    <citation type="journal article" date="2015" name="Genome Announc.">
        <title>Draft Genome Sequence and Gene Annotation of the Entomopathogenic Fungus Verticillium hemipterigenum.</title>
        <authorList>
            <person name="Horn F."/>
            <person name="Habel A."/>
            <person name="Scharf D.H."/>
            <person name="Dworschak J."/>
            <person name="Brakhage A.A."/>
            <person name="Guthke R."/>
            <person name="Hertweck C."/>
            <person name="Linde J."/>
        </authorList>
    </citation>
    <scope>NUCLEOTIDE SEQUENCE [LARGE SCALE GENOMIC DNA]</scope>
</reference>
<dbReference type="Pfam" id="PF00339">
    <property type="entry name" value="Arrestin_N"/>
    <property type="match status" value="1"/>
</dbReference>
<evidence type="ECO:0000313" key="3">
    <source>
        <dbReference type="EMBL" id="CEJ93118.1"/>
    </source>
</evidence>
<dbReference type="CDD" id="cd22952">
    <property type="entry name" value="ART10-like"/>
    <property type="match status" value="1"/>
</dbReference>
<sequence>MSIRVDLENQPPFYTNLDTIKGQLTLHLNRAEQVGSIVVKLEGEAVTRPQVRDIWGPDGTQKDESLTTSTMATETHKILYKIQQVFPDEYHSSDNSPYGSYPLQPGQHTFPFNFKIPINNLCSDQDAMMSLGIASVGNIGNTGLFGSRGARVMDGTRQLYLRHVTQTLPPTFRNLNDECEIRYYIKVTVQRPGFLKENWRYLVNFRFMPIEPPRQPRSGQEAYARRPFTFKPTLLSDAKRRGSLLPNSKSDKGGSASSDENTMPQSIELSARLPHPSILTCNKPLPLRLITKRLVSNSDMVYMTSLQIFLIGSTTVRAQNAVNEKSNRWVVFSAADLNVPVLTQNNVAIGTEYVIPDELWKQKPLPNTVPPSFICCNITQKYSLQIQVSLRLGNGGKNGKGTGEIITLPLNFSNVDVYSGVPPPRELANAAVNAQPPLPPRTSVSGASTAGPSNGPPLPLRPHQTNQVYQQPTVSDSPGEFLDAPPSYSEAMAAGASSPFASEEQRPPYSGPPPSNTSGPMPPEKN</sequence>
<feature type="compositionally biased region" description="Polar residues" evidence="1">
    <location>
        <begin position="463"/>
        <end position="476"/>
    </location>
</feature>
<feature type="region of interest" description="Disordered" evidence="1">
    <location>
        <begin position="433"/>
        <end position="526"/>
    </location>
</feature>
<feature type="domain" description="Arrestin-like N-terminal" evidence="2">
    <location>
        <begin position="4"/>
        <end position="123"/>
    </location>
</feature>
<gene>
    <name evidence="3" type="ORF">VHEMI08731</name>
</gene>
<dbReference type="InterPro" id="IPR014752">
    <property type="entry name" value="Arrestin-like_C"/>
</dbReference>
<evidence type="ECO:0000256" key="1">
    <source>
        <dbReference type="SAM" id="MobiDB-lite"/>
    </source>
</evidence>
<organism evidence="3 4">
    <name type="scientific">[Torrubiella] hemipterigena</name>
    <dbReference type="NCBI Taxonomy" id="1531966"/>
    <lineage>
        <taxon>Eukaryota</taxon>
        <taxon>Fungi</taxon>
        <taxon>Dikarya</taxon>
        <taxon>Ascomycota</taxon>
        <taxon>Pezizomycotina</taxon>
        <taxon>Sordariomycetes</taxon>
        <taxon>Hypocreomycetidae</taxon>
        <taxon>Hypocreales</taxon>
        <taxon>Clavicipitaceae</taxon>
        <taxon>Clavicipitaceae incertae sedis</taxon>
        <taxon>'Torrubiella' clade</taxon>
    </lineage>
</organism>
<dbReference type="PANTHER" id="PTHR11188">
    <property type="entry name" value="ARRESTIN DOMAIN CONTAINING PROTEIN"/>
    <property type="match status" value="1"/>
</dbReference>
<evidence type="ECO:0000259" key="2">
    <source>
        <dbReference type="Pfam" id="PF00339"/>
    </source>
</evidence>
<dbReference type="SUPFAM" id="SSF81296">
    <property type="entry name" value="E set domains"/>
    <property type="match status" value="1"/>
</dbReference>
<dbReference type="Proteomes" id="UP000039046">
    <property type="component" value="Unassembled WGS sequence"/>
</dbReference>
<protein>
    <recommendedName>
        <fullName evidence="2">Arrestin-like N-terminal domain-containing protein</fullName>
    </recommendedName>
</protein>